<evidence type="ECO:0000256" key="6">
    <source>
        <dbReference type="ARBA" id="ARBA00022840"/>
    </source>
</evidence>
<dbReference type="GO" id="GO:0005524">
    <property type="term" value="F:ATP binding"/>
    <property type="evidence" value="ECO:0007669"/>
    <property type="project" value="UniProtKB-KW"/>
</dbReference>
<evidence type="ECO:0000256" key="1">
    <source>
        <dbReference type="ARBA" id="ARBA00004202"/>
    </source>
</evidence>
<evidence type="ECO:0000259" key="8">
    <source>
        <dbReference type="PROSITE" id="PS50893"/>
    </source>
</evidence>
<organism evidence="9 10">
    <name type="scientific">Propioniciclava flava</name>
    <dbReference type="NCBI Taxonomy" id="2072026"/>
    <lineage>
        <taxon>Bacteria</taxon>
        <taxon>Bacillati</taxon>
        <taxon>Actinomycetota</taxon>
        <taxon>Actinomycetes</taxon>
        <taxon>Propionibacteriales</taxon>
        <taxon>Propionibacteriaceae</taxon>
        <taxon>Propioniciclava</taxon>
    </lineage>
</organism>
<evidence type="ECO:0000256" key="4">
    <source>
        <dbReference type="ARBA" id="ARBA00022475"/>
    </source>
</evidence>
<dbReference type="Gene3D" id="3.40.50.300">
    <property type="entry name" value="P-loop containing nucleotide triphosphate hydrolases"/>
    <property type="match status" value="1"/>
</dbReference>
<dbReference type="Proteomes" id="UP000290624">
    <property type="component" value="Unassembled WGS sequence"/>
</dbReference>
<evidence type="ECO:0000313" key="9">
    <source>
        <dbReference type="EMBL" id="RXW33278.1"/>
    </source>
</evidence>
<dbReference type="GO" id="GO:0016887">
    <property type="term" value="F:ATP hydrolysis activity"/>
    <property type="evidence" value="ECO:0007669"/>
    <property type="project" value="InterPro"/>
</dbReference>
<protein>
    <submittedName>
        <fullName evidence="9">ABC transporter ATP-binding protein</fullName>
    </submittedName>
</protein>
<dbReference type="InterPro" id="IPR050388">
    <property type="entry name" value="ABC_Ni/Peptide_Import"/>
</dbReference>
<accession>A0A4V1Q7P2</accession>
<comment type="similarity">
    <text evidence="2">Belongs to the ABC transporter superfamily.</text>
</comment>
<comment type="subcellular location">
    <subcellularLocation>
        <location evidence="1">Cell membrane</location>
        <topology evidence="1">Peripheral membrane protein</topology>
    </subcellularLocation>
</comment>
<comment type="caution">
    <text evidence="9">The sequence shown here is derived from an EMBL/GenBank/DDBJ whole genome shotgun (WGS) entry which is preliminary data.</text>
</comment>
<dbReference type="PANTHER" id="PTHR43297">
    <property type="entry name" value="OLIGOPEPTIDE TRANSPORT ATP-BINDING PROTEIN APPD"/>
    <property type="match status" value="1"/>
</dbReference>
<dbReference type="PROSITE" id="PS50893">
    <property type="entry name" value="ABC_TRANSPORTER_2"/>
    <property type="match status" value="1"/>
</dbReference>
<dbReference type="InterPro" id="IPR027417">
    <property type="entry name" value="P-loop_NTPase"/>
</dbReference>
<dbReference type="EMBL" id="PPCV01000001">
    <property type="protein sequence ID" value="RXW33278.1"/>
    <property type="molecule type" value="Genomic_DNA"/>
</dbReference>
<evidence type="ECO:0000256" key="3">
    <source>
        <dbReference type="ARBA" id="ARBA00022448"/>
    </source>
</evidence>
<dbReference type="OrthoDB" id="5357528at2"/>
<proteinExistence type="inferred from homology"/>
<keyword evidence="4" id="KW-1003">Cell membrane</keyword>
<dbReference type="RefSeq" id="WP_129457244.1">
    <property type="nucleotide sequence ID" value="NZ_PPCV01000001.1"/>
</dbReference>
<dbReference type="CDD" id="cd03257">
    <property type="entry name" value="ABC_NikE_OppD_transporters"/>
    <property type="match status" value="1"/>
</dbReference>
<sequence length="275" mass="29373">MSTLSIEGLRVSFGRRAPVVEGIDLRLNPGERLGLVGESGSGKTVTSLAVMGLLPETARVTGSILLGEDELVGRSDASMSRLRGDRLSMIFQEPMTALDPTMTAGRQVAEAFRLHRDPNAGRARTAVLDMLAEVGFTDPERVADSYPHQLSGGQRQRVVTAMALINRPSLVLCDEPTTALDVTVQARVLALLDRMLAATNASCLFISHDLAVVSQVCSRVAVMLRGRIVEEGPVDQVFSQPQHPYTAGLVGAGRLDVLEPGTPLPTVDDLAKGRP</sequence>
<evidence type="ECO:0000256" key="7">
    <source>
        <dbReference type="ARBA" id="ARBA00023136"/>
    </source>
</evidence>
<keyword evidence="6 9" id="KW-0067">ATP-binding</keyword>
<dbReference type="InterPro" id="IPR003593">
    <property type="entry name" value="AAA+_ATPase"/>
</dbReference>
<keyword evidence="5" id="KW-0547">Nucleotide-binding</keyword>
<name>A0A4V1Q7P2_9ACTN</name>
<gene>
    <name evidence="9" type="ORF">C1706_00465</name>
</gene>
<evidence type="ECO:0000313" key="10">
    <source>
        <dbReference type="Proteomes" id="UP000290624"/>
    </source>
</evidence>
<dbReference type="Pfam" id="PF00005">
    <property type="entry name" value="ABC_tran"/>
    <property type="match status" value="1"/>
</dbReference>
<dbReference type="InterPro" id="IPR003439">
    <property type="entry name" value="ABC_transporter-like_ATP-bd"/>
</dbReference>
<keyword evidence="7" id="KW-0472">Membrane</keyword>
<keyword evidence="3" id="KW-0813">Transport</keyword>
<dbReference type="GO" id="GO:0005886">
    <property type="term" value="C:plasma membrane"/>
    <property type="evidence" value="ECO:0007669"/>
    <property type="project" value="UniProtKB-SubCell"/>
</dbReference>
<evidence type="ECO:0000256" key="2">
    <source>
        <dbReference type="ARBA" id="ARBA00005417"/>
    </source>
</evidence>
<dbReference type="AlphaFoldDB" id="A0A4V1Q7P2"/>
<evidence type="ECO:0000256" key="5">
    <source>
        <dbReference type="ARBA" id="ARBA00022741"/>
    </source>
</evidence>
<reference evidence="9 10" key="1">
    <citation type="submission" date="2018-01" db="EMBL/GenBank/DDBJ databases">
        <title>Lactibacter flavus gen. nov., sp. nov., a novel bacterium of the family Propionibacteriaceae isolated from raw milk and dairy products.</title>
        <authorList>
            <person name="Wenning M."/>
            <person name="Breitenwieser F."/>
            <person name="Huptas C."/>
            <person name="von Neubeck M."/>
            <person name="Busse H.-J."/>
            <person name="Scherer S."/>
        </authorList>
    </citation>
    <scope>NUCLEOTIDE SEQUENCE [LARGE SCALE GENOMIC DNA]</scope>
    <source>
        <strain evidence="9 10">VG341</strain>
    </source>
</reference>
<dbReference type="SMART" id="SM00382">
    <property type="entry name" value="AAA"/>
    <property type="match status" value="1"/>
</dbReference>
<feature type="domain" description="ABC transporter" evidence="8">
    <location>
        <begin position="4"/>
        <end position="250"/>
    </location>
</feature>
<dbReference type="PANTHER" id="PTHR43297:SF2">
    <property type="entry name" value="DIPEPTIDE TRANSPORT ATP-BINDING PROTEIN DPPD"/>
    <property type="match status" value="1"/>
</dbReference>
<keyword evidence="10" id="KW-1185">Reference proteome</keyword>
<dbReference type="SUPFAM" id="SSF52540">
    <property type="entry name" value="P-loop containing nucleoside triphosphate hydrolases"/>
    <property type="match status" value="1"/>
</dbReference>